<dbReference type="CDD" id="cd06921">
    <property type="entry name" value="ChtBD1_GH19_hevein"/>
    <property type="match status" value="1"/>
</dbReference>
<feature type="region of interest" description="Disordered" evidence="13">
    <location>
        <begin position="480"/>
        <end position="500"/>
    </location>
</feature>
<dbReference type="SUPFAM" id="SSF51445">
    <property type="entry name" value="(Trans)glycosidases"/>
    <property type="match status" value="1"/>
</dbReference>
<feature type="compositionally biased region" description="Basic and acidic residues" evidence="13">
    <location>
        <begin position="480"/>
        <end position="490"/>
    </location>
</feature>
<feature type="disulfide bond" evidence="11">
    <location>
        <begin position="46"/>
        <end position="60"/>
    </location>
</feature>
<dbReference type="PANTHER" id="PTHR47700">
    <property type="entry name" value="V CHITINASE, PUTATIVE (AFU_ORTHOLOGUE AFUA_6G13720)-RELATED"/>
    <property type="match status" value="1"/>
</dbReference>
<dbReference type="InterPro" id="IPR053214">
    <property type="entry name" value="LysM12-like"/>
</dbReference>
<keyword evidence="18" id="KW-1185">Reference proteome</keyword>
<dbReference type="InterPro" id="IPR001002">
    <property type="entry name" value="Chitin-bd_1"/>
</dbReference>
<dbReference type="PROSITE" id="PS50941">
    <property type="entry name" value="CHIT_BIND_I_2"/>
    <property type="match status" value="1"/>
</dbReference>
<keyword evidence="10" id="KW-0624">Polysaccharide degradation</keyword>
<dbReference type="Proteomes" id="UP001147752">
    <property type="component" value="Unassembled WGS sequence"/>
</dbReference>
<feature type="domain" description="GH18" evidence="16">
    <location>
        <begin position="91"/>
        <end position="448"/>
    </location>
</feature>
<keyword evidence="7" id="KW-0843">Virulence</keyword>
<keyword evidence="9 12" id="KW-0326">Glycosidase</keyword>
<dbReference type="InterPro" id="IPR029476">
    <property type="entry name" value="DNase_NucA_NucB"/>
</dbReference>
<dbReference type="Gene3D" id="3.20.20.80">
    <property type="entry name" value="Glycosidases"/>
    <property type="match status" value="1"/>
</dbReference>
<dbReference type="GeneID" id="81461703"/>
<dbReference type="GO" id="GO:0000272">
    <property type="term" value="P:polysaccharide catabolic process"/>
    <property type="evidence" value="ECO:0007669"/>
    <property type="project" value="UniProtKB-KW"/>
</dbReference>
<comment type="caution">
    <text evidence="17">The sequence shown here is derived from an EMBL/GenBank/DDBJ whole genome shotgun (WGS) entry which is preliminary data.</text>
</comment>
<evidence type="ECO:0000256" key="9">
    <source>
        <dbReference type="ARBA" id="ARBA00023295"/>
    </source>
</evidence>
<evidence type="ECO:0000256" key="10">
    <source>
        <dbReference type="ARBA" id="ARBA00023326"/>
    </source>
</evidence>
<evidence type="ECO:0000256" key="12">
    <source>
        <dbReference type="RuleBase" id="RU000489"/>
    </source>
</evidence>
<evidence type="ECO:0000259" key="16">
    <source>
        <dbReference type="PROSITE" id="PS51910"/>
    </source>
</evidence>
<feature type="region of interest" description="Disordered" evidence="13">
    <location>
        <begin position="1626"/>
        <end position="1650"/>
    </location>
</feature>
<dbReference type="PROSITE" id="PS51910">
    <property type="entry name" value="GH18_2"/>
    <property type="match status" value="1"/>
</dbReference>
<feature type="domain" description="Chitin-binding type-1" evidence="15">
    <location>
        <begin position="27"/>
        <end position="75"/>
    </location>
</feature>
<evidence type="ECO:0000256" key="1">
    <source>
        <dbReference type="ARBA" id="ARBA00000822"/>
    </source>
</evidence>
<dbReference type="Gene3D" id="3.10.50.10">
    <property type="match status" value="1"/>
</dbReference>
<dbReference type="GO" id="GO:0008061">
    <property type="term" value="F:chitin binding"/>
    <property type="evidence" value="ECO:0007669"/>
    <property type="project" value="UniProtKB-UniRule"/>
</dbReference>
<keyword evidence="4 11" id="KW-0147">Chitin-binding</keyword>
<dbReference type="PANTHER" id="PTHR47700:SF2">
    <property type="entry name" value="CHITINASE"/>
    <property type="match status" value="1"/>
</dbReference>
<gene>
    <name evidence="17" type="ORF">N7517_004790</name>
</gene>
<feature type="chain" id="PRO_5040770486" description="chitinase" evidence="14">
    <location>
        <begin position="23"/>
        <end position="1674"/>
    </location>
</feature>
<keyword evidence="14" id="KW-0732">Signal</keyword>
<feature type="signal peptide" evidence="14">
    <location>
        <begin position="1"/>
        <end position="22"/>
    </location>
</feature>
<dbReference type="GO" id="GO:0006032">
    <property type="term" value="P:chitin catabolic process"/>
    <property type="evidence" value="ECO:0007669"/>
    <property type="project" value="UniProtKB-KW"/>
</dbReference>
<keyword evidence="11" id="KW-1015">Disulfide bond</keyword>
<dbReference type="Pfam" id="PF00187">
    <property type="entry name" value="Chitin_bind_1"/>
    <property type="match status" value="1"/>
</dbReference>
<evidence type="ECO:0000256" key="13">
    <source>
        <dbReference type="SAM" id="MobiDB-lite"/>
    </source>
</evidence>
<dbReference type="RefSeq" id="XP_056578770.1">
    <property type="nucleotide sequence ID" value="XM_056722520.1"/>
</dbReference>
<evidence type="ECO:0000256" key="2">
    <source>
        <dbReference type="ARBA" id="ARBA00008682"/>
    </source>
</evidence>
<dbReference type="InterPro" id="IPR029070">
    <property type="entry name" value="Chitinase_insertion_sf"/>
</dbReference>
<sequence>MRLPQTLRAGGLALWLLPIIYTFYSRIPECGQYAAPASFDCPINVCCSAFGFCGVTSDFCGKGCEPNSKGDGCGQPDHATCSESTDAMAFDRRIGYYELFNIHKSCNVIEPESLVIEPFSHINLAFVNFGDDYELMDEYGDVVDRMSFLKFTNSGLRINIAVGGWTFSDPPTQSFWSKMARSHENRQTFINSVVKYLQDYHLDGVDLDWEYPSAPDRGGTEDDAANYVILLAEMRKAFDHENPGWEISVTIPTSYWYLRGFDLEGMQRYTDYINLMSYDLHGMWDKDSKWTGAYLAGHTDITQIELGLDLLWRNNIDPANVVFGFAFYGRSFTMVDEDCSEPNGKCKFSTGGAPGSCTDTAGILSYAEISSRNNSQDVHTHYDPKTTVKYNVYQGSQWISYDDAQSFNDKKKFISKHCLSGWMVWAIDQDDGEFNALSGLIGEDLSSLQMASNDDGRSKKVLADAFAAYNSQNCFVTDRCTDGSSKEKNPDQAGGKKRHGDCNEGWYRSICCPKDAMPKNCEWNGAPERSEFGCDGKCGSNQFKLNQDTSLDAKGEGQCFTGARYLCCDSTFMFQKCDWTDCQGPLVISDSTKCPKGDDYYTYRFDKPNGKPWCSDTYVSPVDGLVGSPHKQAFKSGLCCSHDQSFKNCQWTNMFTDGDVIGAECKPRPCSAGKVKIAGALNPQTPPGNTGSIGNSNTCDSHTPEDGMDQEWSYCCDPPTKYNSKWPVDPKYLWAKYYNEVDESDVVWKYRDEYANNNEDDERSTKEDGTDAYGFVMLDGPEGSIDNDFSSSQTVVRRSPIVSKAKRSILTTNQTIMDSIFDHAEETFHVYCNFPVGSKECERVFIDGAEDTIISLPHHVGEGPFARIVSMKLAEDAFQLPGHHLQHRSLERISNPVYEVKVDYNFQDIKLKRDDDAVQIRVDYTNLMGYWDEMTNSPASRMKRGMGERSLTQDEWRARIQRASKRDKEFRKREEPVKVKTPMEVTKVQPEKRWYGAFAEWLKKLTTVTKSSVGVIELGLSKTINLFYAKWGCPGETYFGELKMDLEADLSMDATYAYYLPATFIPPGKPETFAYFGMEPEAYIGLHVEGRVIAQTQTKRKKIIDTLTYPGLAVKGIAAVGPTLDVYGQIRGKITLFGSLDAGAKMSFGKAEIFWPQDDDLQEKYASLLGLESKTKSPAPGTIEPVFHAGVAVDAQIDVLITPQASIGIKLVAGKTLMDAQLSGYVETDLSFQAHGDYDTSDNAFHYRFGAYLFYNIGYKAVAKVLSYIDWATGDRKAYSPDKMLKLYEKTGTIPMSASDVGKRDLSIAADAQRHEIEADIPYNSTMSVLEPAADIFRRADVTMTDPNDPSFSNQGQCPPGASGFQLPQLRFNCGWLGPYRGVNDIHGLTYDVPGLCDNIVNITPLRSKFTFAQDADAKIARYNSVCPDGACAEATTQLNKALRRSGLQLECDEFPWKSSEQGGTWPPESQRRTECVTRFQNGWHGKCLALVGQLTSNWKHLDPDSRTDPNKKDYWVFWQKKTDWTHAGNYGRGEERVYEQKLIEYDEEMPPPDLGNQGDNKKLSWAFKRDYKTDWLIPQNSLTSADWWNANTPTWYTPKSVGPLTMDSVLCALNHFGQDDVYKLPGNSASSSGSSKRDTQKSDGWEAESIEYVEDLNDAEMAQLLGQDESEQE</sequence>
<evidence type="ECO:0000313" key="17">
    <source>
        <dbReference type="EMBL" id="KAJ5372784.1"/>
    </source>
</evidence>
<evidence type="ECO:0000313" key="18">
    <source>
        <dbReference type="Proteomes" id="UP001147752"/>
    </source>
</evidence>
<evidence type="ECO:0000256" key="4">
    <source>
        <dbReference type="ARBA" id="ARBA00022669"/>
    </source>
</evidence>
<keyword evidence="5 12" id="KW-0378">Hydrolase</keyword>
<dbReference type="SMART" id="SM00636">
    <property type="entry name" value="Glyco_18"/>
    <property type="match status" value="1"/>
</dbReference>
<dbReference type="Gene3D" id="3.30.60.10">
    <property type="entry name" value="Endochitinase-like"/>
    <property type="match status" value="1"/>
</dbReference>
<keyword evidence="6" id="KW-0146">Chitin degradation</keyword>
<comment type="similarity">
    <text evidence="2">Belongs to the glycosyl hydrolase 18 family. Chitinase class V subfamily.</text>
</comment>
<accession>A0A9W9S8W7</accession>
<dbReference type="Pfam" id="PF14040">
    <property type="entry name" value="DNase_NucA_NucB"/>
    <property type="match status" value="1"/>
</dbReference>
<feature type="region of interest" description="Disordered" evidence="13">
    <location>
        <begin position="681"/>
        <end position="705"/>
    </location>
</feature>
<evidence type="ECO:0000256" key="3">
    <source>
        <dbReference type="ARBA" id="ARBA00012729"/>
    </source>
</evidence>
<dbReference type="Pfam" id="PF00704">
    <property type="entry name" value="Glyco_hydro_18"/>
    <property type="match status" value="1"/>
</dbReference>
<dbReference type="EC" id="3.2.1.14" evidence="3"/>
<keyword evidence="8" id="KW-0119">Carbohydrate metabolism</keyword>
<dbReference type="InterPro" id="IPR011583">
    <property type="entry name" value="Chitinase_II/V-like_cat"/>
</dbReference>
<comment type="caution">
    <text evidence="11">Lacks conserved residue(s) required for the propagation of feature annotation.</text>
</comment>
<dbReference type="PROSITE" id="PS01095">
    <property type="entry name" value="GH18_1"/>
    <property type="match status" value="1"/>
</dbReference>
<dbReference type="InterPro" id="IPR036861">
    <property type="entry name" value="Endochitinase-like_sf"/>
</dbReference>
<organism evidence="17 18">
    <name type="scientific">Penicillium concentricum</name>
    <dbReference type="NCBI Taxonomy" id="293559"/>
    <lineage>
        <taxon>Eukaryota</taxon>
        <taxon>Fungi</taxon>
        <taxon>Dikarya</taxon>
        <taxon>Ascomycota</taxon>
        <taxon>Pezizomycotina</taxon>
        <taxon>Eurotiomycetes</taxon>
        <taxon>Eurotiomycetidae</taxon>
        <taxon>Eurotiales</taxon>
        <taxon>Aspergillaceae</taxon>
        <taxon>Penicillium</taxon>
    </lineage>
</organism>
<evidence type="ECO:0000259" key="15">
    <source>
        <dbReference type="PROSITE" id="PS50941"/>
    </source>
</evidence>
<dbReference type="InterPro" id="IPR001579">
    <property type="entry name" value="Glyco_hydro_18_chit_AS"/>
</dbReference>
<feature type="compositionally biased region" description="Polar residues" evidence="13">
    <location>
        <begin position="687"/>
        <end position="701"/>
    </location>
</feature>
<evidence type="ECO:0000256" key="8">
    <source>
        <dbReference type="ARBA" id="ARBA00023277"/>
    </source>
</evidence>
<reference evidence="17" key="1">
    <citation type="submission" date="2022-12" db="EMBL/GenBank/DDBJ databases">
        <authorList>
            <person name="Petersen C."/>
        </authorList>
    </citation>
    <scope>NUCLEOTIDE SEQUENCE</scope>
    <source>
        <strain evidence="17">IBT 3081</strain>
    </source>
</reference>
<proteinExistence type="inferred from homology"/>
<dbReference type="InterPro" id="IPR017853">
    <property type="entry name" value="GH"/>
</dbReference>
<evidence type="ECO:0000256" key="7">
    <source>
        <dbReference type="ARBA" id="ARBA00023026"/>
    </source>
</evidence>
<comment type="catalytic activity">
    <reaction evidence="1">
        <text>Random endo-hydrolysis of N-acetyl-beta-D-glucosaminide (1-&gt;4)-beta-linkages in chitin and chitodextrins.</text>
        <dbReference type="EC" id="3.2.1.14"/>
    </reaction>
</comment>
<evidence type="ECO:0000256" key="6">
    <source>
        <dbReference type="ARBA" id="ARBA00023024"/>
    </source>
</evidence>
<dbReference type="InterPro" id="IPR018371">
    <property type="entry name" value="Chitin-binding_1_CS"/>
</dbReference>
<dbReference type="InterPro" id="IPR001223">
    <property type="entry name" value="Glyco_hydro18_cat"/>
</dbReference>
<dbReference type="GO" id="GO:0008843">
    <property type="term" value="F:endochitinase activity"/>
    <property type="evidence" value="ECO:0007669"/>
    <property type="project" value="UniProtKB-EC"/>
</dbReference>
<protein>
    <recommendedName>
        <fullName evidence="3">chitinase</fullName>
        <ecNumber evidence="3">3.2.1.14</ecNumber>
    </recommendedName>
</protein>
<dbReference type="SUPFAM" id="SSF57016">
    <property type="entry name" value="Plant lectins/antimicrobial peptides"/>
    <property type="match status" value="1"/>
</dbReference>
<reference evidence="17" key="2">
    <citation type="journal article" date="2023" name="IMA Fungus">
        <title>Comparative genomic study of the Penicillium genus elucidates a diverse pangenome and 15 lateral gene transfer events.</title>
        <authorList>
            <person name="Petersen C."/>
            <person name="Sorensen T."/>
            <person name="Nielsen M.R."/>
            <person name="Sondergaard T.E."/>
            <person name="Sorensen J.L."/>
            <person name="Fitzpatrick D.A."/>
            <person name="Frisvad J.C."/>
            <person name="Nielsen K.L."/>
        </authorList>
    </citation>
    <scope>NUCLEOTIDE SEQUENCE</scope>
    <source>
        <strain evidence="17">IBT 3081</strain>
    </source>
</reference>
<evidence type="ECO:0000256" key="5">
    <source>
        <dbReference type="ARBA" id="ARBA00022801"/>
    </source>
</evidence>
<feature type="compositionally biased region" description="Basic and acidic residues" evidence="13">
    <location>
        <begin position="1636"/>
        <end position="1645"/>
    </location>
</feature>
<name>A0A9W9S8W7_9EURO</name>
<evidence type="ECO:0000256" key="11">
    <source>
        <dbReference type="PROSITE-ProRule" id="PRU00261"/>
    </source>
</evidence>
<evidence type="ECO:0000256" key="14">
    <source>
        <dbReference type="SAM" id="SignalP"/>
    </source>
</evidence>
<feature type="disulfide bond" evidence="11">
    <location>
        <begin position="41"/>
        <end position="53"/>
    </location>
</feature>
<dbReference type="SMART" id="SM00270">
    <property type="entry name" value="ChtBD1"/>
    <property type="match status" value="1"/>
</dbReference>
<dbReference type="PROSITE" id="PS00026">
    <property type="entry name" value="CHIT_BIND_I_1"/>
    <property type="match status" value="1"/>
</dbReference>
<dbReference type="SUPFAM" id="SSF54556">
    <property type="entry name" value="Chitinase insertion domain"/>
    <property type="match status" value="1"/>
</dbReference>
<dbReference type="EMBL" id="JAPZBT010000002">
    <property type="protein sequence ID" value="KAJ5372784.1"/>
    <property type="molecule type" value="Genomic_DNA"/>
</dbReference>
<dbReference type="OrthoDB" id="73875at2759"/>